<gene>
    <name evidence="3" type="ORF">NCTC11923_02060</name>
</gene>
<dbReference type="KEGG" id="asla:NCTC11923_02060"/>
<evidence type="ECO:0000313" key="4">
    <source>
        <dbReference type="Proteomes" id="UP000276899"/>
    </source>
</evidence>
<dbReference type="EMBL" id="LR134363">
    <property type="protein sequence ID" value="VEG75397.1"/>
    <property type="molecule type" value="Genomic_DNA"/>
</dbReference>
<name>A0A3S4TDH7_9ACTO</name>
<keyword evidence="4" id="KW-1185">Reference proteome</keyword>
<evidence type="ECO:0000259" key="2">
    <source>
        <dbReference type="Pfam" id="PF24481"/>
    </source>
</evidence>
<evidence type="ECO:0000256" key="1">
    <source>
        <dbReference type="SAM" id="Coils"/>
    </source>
</evidence>
<feature type="domain" description="CT398-like coiled coil hairpin" evidence="2">
    <location>
        <begin position="15"/>
        <end position="194"/>
    </location>
</feature>
<organism evidence="3 4">
    <name type="scientific">Actinomyces slackii</name>
    <dbReference type="NCBI Taxonomy" id="52774"/>
    <lineage>
        <taxon>Bacteria</taxon>
        <taxon>Bacillati</taxon>
        <taxon>Actinomycetota</taxon>
        <taxon>Actinomycetes</taxon>
        <taxon>Actinomycetales</taxon>
        <taxon>Actinomycetaceae</taxon>
        <taxon>Actinomyces</taxon>
    </lineage>
</organism>
<reference evidence="3 4" key="1">
    <citation type="submission" date="2018-12" db="EMBL/GenBank/DDBJ databases">
        <authorList>
            <consortium name="Pathogen Informatics"/>
        </authorList>
    </citation>
    <scope>NUCLEOTIDE SEQUENCE [LARGE SCALE GENOMIC DNA]</scope>
    <source>
        <strain evidence="3 4">NCTC11923</strain>
    </source>
</reference>
<proteinExistence type="predicted"/>
<accession>A0A3S4TDH7</accession>
<feature type="coiled-coil region" evidence="1">
    <location>
        <begin position="118"/>
        <end position="148"/>
    </location>
</feature>
<keyword evidence="1" id="KW-0175">Coiled coil</keyword>
<dbReference type="STRING" id="1278298.GCA_000428685_00493"/>
<dbReference type="RefSeq" id="WP_026427538.1">
    <property type="nucleotide sequence ID" value="NZ_CBCRWE010000053.1"/>
</dbReference>
<sequence length="244" mass="26602">MNSAPIAQQRLLIDLQSVDSRLARLRHERASLPVLSRIEATVERLKANKRQAVLADAALVEARAAATRREDEVAQVVRRAQTLRERLHSGSAGARDLGAIQSEIDHLGVRQGVLEEAQIQAMEELDAAQQEVERLAGQEQEIRAAGRELTAQRDAEFSRLDAQISSAEDQRADLAGSIDAALLEIYDQVRARTGGLGAVALHGRRIDGGSLEISPHELARIAAAPRDAIVQAEENDVIVVRMEI</sequence>
<dbReference type="Gene3D" id="1.10.287.1490">
    <property type="match status" value="1"/>
</dbReference>
<dbReference type="Pfam" id="PF24481">
    <property type="entry name" value="CT398_CC"/>
    <property type="match status" value="1"/>
</dbReference>
<dbReference type="InterPro" id="IPR056003">
    <property type="entry name" value="CT398_CC_hairpin"/>
</dbReference>
<protein>
    <recommendedName>
        <fullName evidence="2">CT398-like coiled coil hairpin domain-containing protein</fullName>
    </recommendedName>
</protein>
<dbReference type="Proteomes" id="UP000276899">
    <property type="component" value="Chromosome"/>
</dbReference>
<evidence type="ECO:0000313" key="3">
    <source>
        <dbReference type="EMBL" id="VEG75397.1"/>
    </source>
</evidence>
<dbReference type="AlphaFoldDB" id="A0A3S4TDH7"/>